<protein>
    <recommendedName>
        <fullName evidence="2">SEC7 domain-containing protein</fullName>
    </recommendedName>
</protein>
<feature type="region of interest" description="Disordered" evidence="1">
    <location>
        <begin position="967"/>
        <end position="993"/>
    </location>
</feature>
<feature type="region of interest" description="Disordered" evidence="1">
    <location>
        <begin position="1157"/>
        <end position="1290"/>
    </location>
</feature>
<feature type="region of interest" description="Disordered" evidence="1">
    <location>
        <begin position="17"/>
        <end position="173"/>
    </location>
</feature>
<dbReference type="Gene3D" id="1.10.1000.11">
    <property type="entry name" value="Arf Nucleotide-binding Site Opener,domain 2"/>
    <property type="match status" value="1"/>
</dbReference>
<feature type="compositionally biased region" description="Basic residues" evidence="1">
    <location>
        <begin position="315"/>
        <end position="326"/>
    </location>
</feature>
<dbReference type="SMART" id="SM00222">
    <property type="entry name" value="Sec7"/>
    <property type="match status" value="1"/>
</dbReference>
<feature type="compositionally biased region" description="Basic residues" evidence="1">
    <location>
        <begin position="121"/>
        <end position="133"/>
    </location>
</feature>
<feature type="compositionally biased region" description="Polar residues" evidence="1">
    <location>
        <begin position="1227"/>
        <end position="1248"/>
    </location>
</feature>
<proteinExistence type="predicted"/>
<evidence type="ECO:0000313" key="4">
    <source>
        <dbReference type="Proteomes" id="UP001212997"/>
    </source>
</evidence>
<evidence type="ECO:0000256" key="1">
    <source>
        <dbReference type="SAM" id="MobiDB-lite"/>
    </source>
</evidence>
<feature type="domain" description="SEC7" evidence="2">
    <location>
        <begin position="1479"/>
        <end position="1667"/>
    </location>
</feature>
<dbReference type="GO" id="GO:0005085">
    <property type="term" value="F:guanyl-nucleotide exchange factor activity"/>
    <property type="evidence" value="ECO:0007669"/>
    <property type="project" value="InterPro"/>
</dbReference>
<feature type="compositionally biased region" description="Low complexity" evidence="1">
    <location>
        <begin position="1169"/>
        <end position="1178"/>
    </location>
</feature>
<feature type="compositionally biased region" description="Low complexity" evidence="1">
    <location>
        <begin position="1938"/>
        <end position="1948"/>
    </location>
</feature>
<feature type="compositionally biased region" description="Low complexity" evidence="1">
    <location>
        <begin position="601"/>
        <end position="615"/>
    </location>
</feature>
<feature type="compositionally biased region" description="Low complexity" evidence="1">
    <location>
        <begin position="1185"/>
        <end position="1201"/>
    </location>
</feature>
<gene>
    <name evidence="3" type="ORF">NLI96_g11431</name>
</gene>
<dbReference type="SUPFAM" id="SSF48425">
    <property type="entry name" value="Sec7 domain"/>
    <property type="match status" value="1"/>
</dbReference>
<feature type="compositionally biased region" description="Polar residues" evidence="1">
    <location>
        <begin position="1089"/>
        <end position="1098"/>
    </location>
</feature>
<feature type="compositionally biased region" description="Basic and acidic residues" evidence="1">
    <location>
        <begin position="41"/>
        <end position="67"/>
    </location>
</feature>
<feature type="compositionally biased region" description="Polar residues" evidence="1">
    <location>
        <begin position="1202"/>
        <end position="1212"/>
    </location>
</feature>
<feature type="compositionally biased region" description="Acidic residues" evidence="1">
    <location>
        <begin position="550"/>
        <end position="573"/>
    </location>
</feature>
<evidence type="ECO:0000313" key="3">
    <source>
        <dbReference type="EMBL" id="KAJ3476044.1"/>
    </source>
</evidence>
<name>A0AAD5UT82_9APHY</name>
<feature type="compositionally biased region" description="Basic and acidic residues" evidence="1">
    <location>
        <begin position="616"/>
        <end position="626"/>
    </location>
</feature>
<feature type="region of interest" description="Disordered" evidence="1">
    <location>
        <begin position="253"/>
        <end position="274"/>
    </location>
</feature>
<dbReference type="PANTHER" id="PTHR10663">
    <property type="entry name" value="GUANYL-NUCLEOTIDE EXCHANGE FACTOR"/>
    <property type="match status" value="1"/>
</dbReference>
<dbReference type="GO" id="GO:0032012">
    <property type="term" value="P:regulation of ARF protein signal transduction"/>
    <property type="evidence" value="ECO:0007669"/>
    <property type="project" value="InterPro"/>
</dbReference>
<feature type="compositionally biased region" description="Low complexity" evidence="1">
    <location>
        <begin position="653"/>
        <end position="666"/>
    </location>
</feature>
<dbReference type="InterPro" id="IPR000904">
    <property type="entry name" value="Sec7_dom"/>
</dbReference>
<feature type="region of interest" description="Disordered" evidence="1">
    <location>
        <begin position="1302"/>
        <end position="1333"/>
    </location>
</feature>
<dbReference type="Pfam" id="PF01369">
    <property type="entry name" value="Sec7"/>
    <property type="match status" value="1"/>
</dbReference>
<accession>A0AAD5UT82</accession>
<feature type="compositionally biased region" description="Low complexity" evidence="1">
    <location>
        <begin position="473"/>
        <end position="483"/>
    </location>
</feature>
<dbReference type="Proteomes" id="UP001212997">
    <property type="component" value="Unassembled WGS sequence"/>
</dbReference>
<feature type="compositionally biased region" description="Polar residues" evidence="1">
    <location>
        <begin position="447"/>
        <end position="456"/>
    </location>
</feature>
<sequence>MEPPSVAEQRATAVARLKRAASLPRMKDGRRPPMHVEAVSEGERVQGDHNLDEDSAKESEDGKKNDSNSDETTPIAQHQQQQQLREAKPTEPDPEPEPDPDPEPDDKVEDSPQPERSTTPSKKRRSRSRTRSRGSKDFRNKPKPTIITANATESSADELYPSTAGDDAPPSPPLVSPIPSHFAGFPASRLLRSPITPHSPIFHYPGTTPSTPIGMPTLDDIRNNIGLYRSNSAGAARAMAMQKLTGEPFDMGFASSSPTPPPHAGLARNNTVSGGERLAARNVMLNRLNGRIKGADGDQTSGGEEAPPPAAPTPTKRRRRRSRRASSRASGILDDRDDREPPSTSPNTPLPPPSPAPLGFGHSPDRPWTPGTQQQHRQQHPRAKQQQQIDVEAPVMGGRGIVVEDEDEDLDNRLTPQKPYSNLPPPHNPSTPSSSRLHGPRKPHSSDAPSSVSTESALAPGVVSVPVFMPIPSSSVNGNGSNGYRNKQDMFPASPFATPLKERLGDGEMDEDEESEPYRELRSRAASRNAFERDSEISWVAEPVPRMPINDEDGDSSDEEDEEGEHEQDEELELGPSTTPEPDRSVKQVSEHRESGSYEDSTSSPSHTTNTTSSRTIKEDTDETPHHPRPGGIALDSHSHSLPRRSPIPPSPGLGMSMTMAMASSSNDRHGRGTPQPPHSHQQSQPQPQAPSPTYPMRLSVAPNQFDRSPSTMEFPDWEDNRMAARTPVESPSHHHNHTNSSNTGGAGGIGQSGNKSGETTWEKIKGAFWSRSTSSNGRRSRTNSIGGRERRYNTESSVSRESGASLGNGKVDRRDSAASNLSLPPGHSASGGTSPIPLASSADLAKYADSKLAPFPGMKKLEEQMRAKQLISASVPDIVLAGSNSMGGGMGGIGAGGMIEAANSTGSTSSATTRSPEMMRERKLSHQRSDSRLLVKYTPPALASAHSGGSHVDYFSVPQGFGSGQNHAMGLGTGAAQQSGPSSGGGGSLKLPMNREGVKRWLIKKKLLPSESSSTTTGATESAAAAASVAAGAQNAQNVMATAAISPVTPVSPPVIADPRPRQPTASLSDLLKNRTENEVAWDELGDQSRTPTSSNVQGGSRGMGPGMMGMGVGQGQYQHQHQPGMFVFREDMKQTEVRVDVEHVVHDENMRLHAHSQSGYSHGIHRSPTPSSSLPSSHPPTPLLNSNVNVNTTSSSSSSQAPTITANGRNHANGGPPTLDFINLHSPTFSSFPSPQELILSSVTPDPQSPLEEFPARSTPSESYTPTESSSRHSPGTDHHSNIVGGIGNNKDLAASIAVIAPPSPPIPRPSPSTASTNTTTTTSANTSTTASTTTAKFSLVMERLDEILGRGSKTALWVQPIDDPPRRLLLSSPVLQVSNANTVKDRFLFLFTDIMIIAKPILGEGDLGGGGDIWGGVAAAASGMKPNPSDRKFIVKSVVLLRNLRVSGERDESRVKLSVGASIGGGGGGGNGGTTRHPLITAFVKQFGKDPDRAVAELWSKAGSKGDAVALGQLIHRSVDLDRVKVGEYLCRRATKSVLKAYVDAFGFTGLRIDKALRAFLLSVCIPHTLGALEHLLDSFTSRWYEANARIVAFDKDQAIRLVRAISQLNDVMYGGIAQTAGITPFPRRNVISRDFVEAFKRPDPRCLVPEELLEKIYASIRRERLAHARNSSSPNYTPDFHITVKRPIPPRLTYRLQSEPVVLRIPQPDPQLTIQLFGQDLVFDPPVLSFGKSAEASFRVTGTSLGPKTIIMWRTGPNALLYSGLPLSSPLVVERSFMRYTFQLAFPNHRGEKRRYMFSVDDSVLRHQWVENIRHQIEVMSTGTLVLSKPWDRLSETAKAYEAAELVAFKVLQDTLIQPDEDVDGDEDEPTTRAVDHALARLTNGTANGLLDAPNGMPRRRRVSSHGRSKSRSQVYHRVGAGKEEPELEDEDSSSSPGSASQSRSDVKMWSVHELTVICRQNSSIAPVLAFFQTAGEDANAS</sequence>
<feature type="compositionally biased region" description="Low complexity" evidence="1">
    <location>
        <begin position="1260"/>
        <end position="1271"/>
    </location>
</feature>
<dbReference type="PROSITE" id="PS50190">
    <property type="entry name" value="SEC7"/>
    <property type="match status" value="1"/>
</dbReference>
<dbReference type="EMBL" id="JANAWD010000761">
    <property type="protein sequence ID" value="KAJ3476044.1"/>
    <property type="molecule type" value="Genomic_DNA"/>
</dbReference>
<feature type="compositionally biased region" description="Polar residues" evidence="1">
    <location>
        <begin position="702"/>
        <end position="712"/>
    </location>
</feature>
<dbReference type="InterPro" id="IPR023394">
    <property type="entry name" value="Sec7_C_sf"/>
</dbReference>
<feature type="compositionally biased region" description="Acidic residues" evidence="1">
    <location>
        <begin position="92"/>
        <end position="108"/>
    </location>
</feature>
<feature type="compositionally biased region" description="Pro residues" evidence="1">
    <location>
        <begin position="1304"/>
        <end position="1313"/>
    </location>
</feature>
<comment type="caution">
    <text evidence="3">The sequence shown here is derived from an EMBL/GenBank/DDBJ whole genome shotgun (WGS) entry which is preliminary data.</text>
</comment>
<feature type="region of interest" description="Disordered" evidence="1">
    <location>
        <begin position="1052"/>
        <end position="1105"/>
    </location>
</feature>
<reference evidence="3" key="1">
    <citation type="submission" date="2022-07" db="EMBL/GenBank/DDBJ databases">
        <title>Genome Sequence of Physisporinus lineatus.</title>
        <authorList>
            <person name="Buettner E."/>
        </authorList>
    </citation>
    <scope>NUCLEOTIDE SEQUENCE</scope>
    <source>
        <strain evidence="3">VT162</strain>
    </source>
</reference>
<evidence type="ECO:0000259" key="2">
    <source>
        <dbReference type="PROSITE" id="PS50190"/>
    </source>
</evidence>
<feature type="region of interest" description="Disordered" evidence="1">
    <location>
        <begin position="291"/>
        <end position="838"/>
    </location>
</feature>
<feature type="compositionally biased region" description="Basic residues" evidence="1">
    <location>
        <begin position="1902"/>
        <end position="1915"/>
    </location>
</feature>
<feature type="compositionally biased region" description="Low complexity" evidence="1">
    <location>
        <begin position="771"/>
        <end position="787"/>
    </location>
</feature>
<feature type="compositionally biased region" description="Basic and acidic residues" evidence="1">
    <location>
        <begin position="581"/>
        <end position="596"/>
    </location>
</feature>
<organism evidence="3 4">
    <name type="scientific">Meripilus lineatus</name>
    <dbReference type="NCBI Taxonomy" id="2056292"/>
    <lineage>
        <taxon>Eukaryota</taxon>
        <taxon>Fungi</taxon>
        <taxon>Dikarya</taxon>
        <taxon>Basidiomycota</taxon>
        <taxon>Agaricomycotina</taxon>
        <taxon>Agaricomycetes</taxon>
        <taxon>Polyporales</taxon>
        <taxon>Meripilaceae</taxon>
        <taxon>Meripilus</taxon>
    </lineage>
</organism>
<dbReference type="InterPro" id="IPR035999">
    <property type="entry name" value="Sec7_dom_sf"/>
</dbReference>
<feature type="compositionally biased region" description="Low complexity" evidence="1">
    <location>
        <begin position="1314"/>
        <end position="1333"/>
    </location>
</feature>
<dbReference type="SUPFAM" id="SSF50729">
    <property type="entry name" value="PH domain-like"/>
    <property type="match status" value="1"/>
</dbReference>
<dbReference type="Gene3D" id="1.10.220.20">
    <property type="match status" value="1"/>
</dbReference>
<feature type="region of interest" description="Disordered" evidence="1">
    <location>
        <begin position="1889"/>
        <end position="1951"/>
    </location>
</feature>
<keyword evidence="4" id="KW-1185">Reference proteome</keyword>